<dbReference type="AlphaFoldDB" id="A0A1S8WFU6"/>
<dbReference type="GO" id="GO:0004525">
    <property type="term" value="F:ribonuclease III activity"/>
    <property type="evidence" value="ECO:0007669"/>
    <property type="project" value="InterPro"/>
</dbReference>
<dbReference type="GO" id="GO:1990904">
    <property type="term" value="C:ribonucleoprotein complex"/>
    <property type="evidence" value="ECO:0007669"/>
    <property type="project" value="UniProtKB-KW"/>
</dbReference>
<dbReference type="SUPFAM" id="SSF69065">
    <property type="entry name" value="RNase III domain-like"/>
    <property type="match status" value="1"/>
</dbReference>
<feature type="domain" description="Large ribosomal subunit protein mL44 endonuclease" evidence="9">
    <location>
        <begin position="52"/>
        <end position="193"/>
    </location>
</feature>
<evidence type="ECO:0000313" key="11">
    <source>
        <dbReference type="Proteomes" id="UP000243686"/>
    </source>
</evidence>
<feature type="domain" description="Large ribosomal subunit protein mL44 dsRNA binding" evidence="8">
    <location>
        <begin position="225"/>
        <end position="328"/>
    </location>
</feature>
<keyword evidence="5" id="KW-0687">Ribonucleoprotein</keyword>
<sequence>MRLLKSISVFHSVVRFYRNPRWLRPYLRDLYYRRLDQGPEPYRPRSFWSNWNNEAELGAFCHRIGENIPTEVLNRALTDKSYAPITASSSTCDALLPPSECNTQYIRKGHELAESYMCAFLRHVYPRVPEEWIVSIVDCLLSTTQLSFTAANLGLRDLVLYGSEDSPGGKPDSINPPSPEVTSNSLLSIIGALAEIDLERAYLFIRDFLLTPLVDLDLTGDIVVIENPLPLLHGMLLSEGKPPPESRLQYQTGMNTLVACYQVGIYSGESLVGEAPGETPEIAEQEAARQAIRNMVGLSDHRPPLPLSGPAPSFDSNQLAKRNVSVSTYLNLLMQQPQCNLAY</sequence>
<keyword evidence="4" id="KW-0496">Mitochondrion</keyword>
<dbReference type="InterPro" id="IPR044444">
    <property type="entry name" value="Ribosomal_mL44_DSRM_metazoa"/>
</dbReference>
<dbReference type="InterPro" id="IPR036389">
    <property type="entry name" value="RNase_III_sf"/>
</dbReference>
<evidence type="ECO:0000256" key="7">
    <source>
        <dbReference type="ARBA" id="ARBA00035187"/>
    </source>
</evidence>
<dbReference type="InterPro" id="IPR055189">
    <property type="entry name" value="RM44_endonuclase"/>
</dbReference>
<dbReference type="Gene3D" id="3.30.160.20">
    <property type="match status" value="1"/>
</dbReference>
<dbReference type="CDD" id="cd19874">
    <property type="entry name" value="DSRM_MRPL44"/>
    <property type="match status" value="1"/>
</dbReference>
<gene>
    <name evidence="10" type="ORF">X801_10897</name>
</gene>
<organism evidence="10 11">
    <name type="scientific">Opisthorchis viverrini</name>
    <name type="common">Southeast Asian liver fluke</name>
    <dbReference type="NCBI Taxonomy" id="6198"/>
    <lineage>
        <taxon>Eukaryota</taxon>
        <taxon>Metazoa</taxon>
        <taxon>Spiralia</taxon>
        <taxon>Lophotrochozoa</taxon>
        <taxon>Platyhelminthes</taxon>
        <taxon>Trematoda</taxon>
        <taxon>Digenea</taxon>
        <taxon>Opisthorchiida</taxon>
        <taxon>Opisthorchiata</taxon>
        <taxon>Opisthorchiidae</taxon>
        <taxon>Opisthorchis</taxon>
    </lineage>
</organism>
<evidence type="ECO:0000259" key="8">
    <source>
        <dbReference type="Pfam" id="PF22892"/>
    </source>
</evidence>
<keyword evidence="11" id="KW-1185">Reference proteome</keyword>
<evidence type="ECO:0000256" key="2">
    <source>
        <dbReference type="ARBA" id="ARBA00022946"/>
    </source>
</evidence>
<evidence type="ECO:0000256" key="6">
    <source>
        <dbReference type="ARBA" id="ARBA00024034"/>
    </source>
</evidence>
<dbReference type="EMBL" id="KV907489">
    <property type="protein sequence ID" value="OON13329.1"/>
    <property type="molecule type" value="Genomic_DNA"/>
</dbReference>
<comment type="subcellular location">
    <subcellularLocation>
        <location evidence="1">Mitochondrion</location>
    </subcellularLocation>
</comment>
<reference evidence="10 11" key="1">
    <citation type="submission" date="2015-03" db="EMBL/GenBank/DDBJ databases">
        <title>Draft genome of the nematode, Opisthorchis viverrini.</title>
        <authorList>
            <person name="Mitreva M."/>
        </authorList>
    </citation>
    <scope>NUCLEOTIDE SEQUENCE [LARGE SCALE GENOMIC DNA]</scope>
    <source>
        <strain evidence="10">Khon Kaen</strain>
    </source>
</reference>
<evidence type="ECO:0000256" key="3">
    <source>
        <dbReference type="ARBA" id="ARBA00022980"/>
    </source>
</evidence>
<evidence type="ECO:0000256" key="4">
    <source>
        <dbReference type="ARBA" id="ARBA00023128"/>
    </source>
</evidence>
<keyword evidence="2" id="KW-0809">Transit peptide</keyword>
<protein>
    <recommendedName>
        <fullName evidence="7">Large ribosomal subunit protein mL44</fullName>
    </recommendedName>
</protein>
<dbReference type="Pfam" id="PF22892">
    <property type="entry name" value="DSRM_MRPL44"/>
    <property type="match status" value="1"/>
</dbReference>
<proteinExistence type="inferred from homology"/>
<accession>A0A1S8WFU6</accession>
<keyword evidence="3" id="KW-0689">Ribosomal protein</keyword>
<comment type="similarity">
    <text evidence="6">Belongs to the ribonuclease III family. Mitochondrion-specific ribosomal protein mL44 subfamily.</text>
</comment>
<dbReference type="GO" id="GO:0006396">
    <property type="term" value="P:RNA processing"/>
    <property type="evidence" value="ECO:0007669"/>
    <property type="project" value="InterPro"/>
</dbReference>
<evidence type="ECO:0000259" key="9">
    <source>
        <dbReference type="Pfam" id="PF22935"/>
    </source>
</evidence>
<dbReference type="GO" id="GO:0005840">
    <property type="term" value="C:ribosome"/>
    <property type="evidence" value="ECO:0007669"/>
    <property type="project" value="UniProtKB-KW"/>
</dbReference>
<dbReference type="Gene3D" id="1.10.1520.10">
    <property type="entry name" value="Ribonuclease III domain"/>
    <property type="match status" value="1"/>
</dbReference>
<dbReference type="Pfam" id="PF22935">
    <property type="entry name" value="RM44_endonuclase"/>
    <property type="match status" value="1"/>
</dbReference>
<evidence type="ECO:0000313" key="10">
    <source>
        <dbReference type="EMBL" id="OON13329.1"/>
    </source>
</evidence>
<name>A0A1S8WFU6_OPIVI</name>
<evidence type="ECO:0000256" key="1">
    <source>
        <dbReference type="ARBA" id="ARBA00004173"/>
    </source>
</evidence>
<dbReference type="GO" id="GO:0005739">
    <property type="term" value="C:mitochondrion"/>
    <property type="evidence" value="ECO:0007669"/>
    <property type="project" value="UniProtKB-SubCell"/>
</dbReference>
<dbReference type="GO" id="GO:0003725">
    <property type="term" value="F:double-stranded RNA binding"/>
    <property type="evidence" value="ECO:0007669"/>
    <property type="project" value="InterPro"/>
</dbReference>
<dbReference type="Proteomes" id="UP000243686">
    <property type="component" value="Unassembled WGS sequence"/>
</dbReference>
<evidence type="ECO:0000256" key="5">
    <source>
        <dbReference type="ARBA" id="ARBA00023274"/>
    </source>
</evidence>